<dbReference type="Pfam" id="PF00069">
    <property type="entry name" value="Pkinase"/>
    <property type="match status" value="1"/>
</dbReference>
<evidence type="ECO:0000256" key="3">
    <source>
        <dbReference type="ARBA" id="ARBA00022679"/>
    </source>
</evidence>
<gene>
    <name evidence="10" type="ORF">M413DRAFT_13773</name>
</gene>
<dbReference type="EMBL" id="KN831802">
    <property type="protein sequence ID" value="KIM36816.1"/>
    <property type="molecule type" value="Genomic_DNA"/>
</dbReference>
<dbReference type="PANTHER" id="PTHR47634">
    <property type="entry name" value="PROTEIN KINASE DOMAIN-CONTAINING PROTEIN-RELATED"/>
    <property type="match status" value="1"/>
</dbReference>
<dbReference type="InterPro" id="IPR000719">
    <property type="entry name" value="Prot_kinase_dom"/>
</dbReference>
<dbReference type="EC" id="2.7.11.1" evidence="1"/>
<dbReference type="OrthoDB" id="5979581at2759"/>
<dbReference type="GO" id="GO:0005524">
    <property type="term" value="F:ATP binding"/>
    <property type="evidence" value="ECO:0007669"/>
    <property type="project" value="UniProtKB-KW"/>
</dbReference>
<dbReference type="SUPFAM" id="SSF56112">
    <property type="entry name" value="Protein kinase-like (PK-like)"/>
    <property type="match status" value="1"/>
</dbReference>
<protein>
    <recommendedName>
        <fullName evidence="1">non-specific serine/threonine protein kinase</fullName>
        <ecNumber evidence="1">2.7.11.1</ecNumber>
    </recommendedName>
</protein>
<dbReference type="AlphaFoldDB" id="A0A0C3BZE0"/>
<evidence type="ECO:0000313" key="11">
    <source>
        <dbReference type="Proteomes" id="UP000053424"/>
    </source>
</evidence>
<evidence type="ECO:0000313" key="10">
    <source>
        <dbReference type="EMBL" id="KIM36816.1"/>
    </source>
</evidence>
<dbReference type="PANTHER" id="PTHR47634:SF9">
    <property type="entry name" value="PROTEIN KINASE DOMAIN-CONTAINING PROTEIN-RELATED"/>
    <property type="match status" value="1"/>
</dbReference>
<name>A0A0C3BZE0_HEBCY</name>
<keyword evidence="3" id="KW-0808">Transferase</keyword>
<dbReference type="GO" id="GO:0050684">
    <property type="term" value="P:regulation of mRNA processing"/>
    <property type="evidence" value="ECO:0007669"/>
    <property type="project" value="TreeGrafter"/>
</dbReference>
<evidence type="ECO:0000256" key="7">
    <source>
        <dbReference type="ARBA" id="ARBA00047899"/>
    </source>
</evidence>
<keyword evidence="2" id="KW-0723">Serine/threonine-protein kinase</keyword>
<dbReference type="InterPro" id="IPR051334">
    <property type="entry name" value="SRPK"/>
</dbReference>
<keyword evidence="6" id="KW-0067">ATP-binding</keyword>
<evidence type="ECO:0000259" key="9">
    <source>
        <dbReference type="PROSITE" id="PS50011"/>
    </source>
</evidence>
<sequence>MAIFPEEQLDSAVGYFPARPGQTLKDGRWAIVRKVGWGPRSSTWLAVDNSIKRDVPLYSAIKIFTKTATEDSTGNNERNILLIPALQDISSGIPQLMSYFYEHDANGKRHLCLVIRMLGTSVEDLRLTNIYDEYLPIHIVKKVVSDISCKLSHLAEQKIIHGAVTPDNFLMTCAQSGYDIQPQLKKSTNKKPEIKNIVGSDGVTYPAVISQPLPHGYKWDSTEEDMEYTSINLSNFSYGAPVTSLDARKNLNFLAPEVLRNGTERIDIKSDIWSLGCSTFLLLTGSPLFSDSYVASPISTAKETLGKIESLLTESGKVAANDISPAAVFLRSCLAIKPKDRASPTEIIFSDWVKDVL</sequence>
<evidence type="ECO:0000256" key="6">
    <source>
        <dbReference type="ARBA" id="ARBA00022840"/>
    </source>
</evidence>
<dbReference type="Gene3D" id="3.30.200.20">
    <property type="entry name" value="Phosphorylase Kinase, domain 1"/>
    <property type="match status" value="1"/>
</dbReference>
<dbReference type="Proteomes" id="UP000053424">
    <property type="component" value="Unassembled WGS sequence"/>
</dbReference>
<dbReference type="InterPro" id="IPR011009">
    <property type="entry name" value="Kinase-like_dom_sf"/>
</dbReference>
<keyword evidence="11" id="KW-1185">Reference proteome</keyword>
<accession>A0A0C3BZE0</accession>
<dbReference type="GO" id="GO:0004674">
    <property type="term" value="F:protein serine/threonine kinase activity"/>
    <property type="evidence" value="ECO:0007669"/>
    <property type="project" value="UniProtKB-KW"/>
</dbReference>
<evidence type="ECO:0000256" key="2">
    <source>
        <dbReference type="ARBA" id="ARBA00022527"/>
    </source>
</evidence>
<keyword evidence="5" id="KW-0418">Kinase</keyword>
<reference evidence="10 11" key="1">
    <citation type="submission" date="2014-04" db="EMBL/GenBank/DDBJ databases">
        <authorList>
            <consortium name="DOE Joint Genome Institute"/>
            <person name="Kuo A."/>
            <person name="Gay G."/>
            <person name="Dore J."/>
            <person name="Kohler A."/>
            <person name="Nagy L.G."/>
            <person name="Floudas D."/>
            <person name="Copeland A."/>
            <person name="Barry K.W."/>
            <person name="Cichocki N."/>
            <person name="Veneault-Fourrey C."/>
            <person name="LaButti K."/>
            <person name="Lindquist E.A."/>
            <person name="Lipzen A."/>
            <person name="Lundell T."/>
            <person name="Morin E."/>
            <person name="Murat C."/>
            <person name="Sun H."/>
            <person name="Tunlid A."/>
            <person name="Henrissat B."/>
            <person name="Grigoriev I.V."/>
            <person name="Hibbett D.S."/>
            <person name="Martin F."/>
            <person name="Nordberg H.P."/>
            <person name="Cantor M.N."/>
            <person name="Hua S.X."/>
        </authorList>
    </citation>
    <scope>NUCLEOTIDE SEQUENCE [LARGE SCALE GENOMIC DNA]</scope>
    <source>
        <strain evidence="11">h7</strain>
    </source>
</reference>
<dbReference type="STRING" id="686832.A0A0C3BZE0"/>
<evidence type="ECO:0000256" key="4">
    <source>
        <dbReference type="ARBA" id="ARBA00022741"/>
    </source>
</evidence>
<keyword evidence="4" id="KW-0547">Nucleotide-binding</keyword>
<dbReference type="GO" id="GO:0000245">
    <property type="term" value="P:spliceosomal complex assembly"/>
    <property type="evidence" value="ECO:0007669"/>
    <property type="project" value="TreeGrafter"/>
</dbReference>
<dbReference type="PROSITE" id="PS50011">
    <property type="entry name" value="PROTEIN_KINASE_DOM"/>
    <property type="match status" value="1"/>
</dbReference>
<dbReference type="SMART" id="SM00220">
    <property type="entry name" value="S_TKc"/>
    <property type="match status" value="1"/>
</dbReference>
<comment type="catalytic activity">
    <reaction evidence="8">
        <text>L-seryl-[protein] + ATP = O-phospho-L-seryl-[protein] + ADP + H(+)</text>
        <dbReference type="Rhea" id="RHEA:17989"/>
        <dbReference type="Rhea" id="RHEA-COMP:9863"/>
        <dbReference type="Rhea" id="RHEA-COMP:11604"/>
        <dbReference type="ChEBI" id="CHEBI:15378"/>
        <dbReference type="ChEBI" id="CHEBI:29999"/>
        <dbReference type="ChEBI" id="CHEBI:30616"/>
        <dbReference type="ChEBI" id="CHEBI:83421"/>
        <dbReference type="ChEBI" id="CHEBI:456216"/>
        <dbReference type="EC" id="2.7.11.1"/>
    </reaction>
</comment>
<feature type="domain" description="Protein kinase" evidence="9">
    <location>
        <begin position="29"/>
        <end position="353"/>
    </location>
</feature>
<dbReference type="Gene3D" id="1.10.510.10">
    <property type="entry name" value="Transferase(Phosphotransferase) domain 1"/>
    <property type="match status" value="1"/>
</dbReference>
<evidence type="ECO:0000256" key="1">
    <source>
        <dbReference type="ARBA" id="ARBA00012513"/>
    </source>
</evidence>
<reference evidence="11" key="2">
    <citation type="submission" date="2015-01" db="EMBL/GenBank/DDBJ databases">
        <title>Evolutionary Origins and Diversification of the Mycorrhizal Mutualists.</title>
        <authorList>
            <consortium name="DOE Joint Genome Institute"/>
            <consortium name="Mycorrhizal Genomics Consortium"/>
            <person name="Kohler A."/>
            <person name="Kuo A."/>
            <person name="Nagy L.G."/>
            <person name="Floudas D."/>
            <person name="Copeland A."/>
            <person name="Barry K.W."/>
            <person name="Cichocki N."/>
            <person name="Veneault-Fourrey C."/>
            <person name="LaButti K."/>
            <person name="Lindquist E.A."/>
            <person name="Lipzen A."/>
            <person name="Lundell T."/>
            <person name="Morin E."/>
            <person name="Murat C."/>
            <person name="Riley R."/>
            <person name="Ohm R."/>
            <person name="Sun H."/>
            <person name="Tunlid A."/>
            <person name="Henrissat B."/>
            <person name="Grigoriev I.V."/>
            <person name="Hibbett D.S."/>
            <person name="Martin F."/>
        </authorList>
    </citation>
    <scope>NUCLEOTIDE SEQUENCE [LARGE SCALE GENOMIC DNA]</scope>
    <source>
        <strain evidence="11">h7</strain>
    </source>
</reference>
<evidence type="ECO:0000256" key="5">
    <source>
        <dbReference type="ARBA" id="ARBA00022777"/>
    </source>
</evidence>
<organism evidence="10 11">
    <name type="scientific">Hebeloma cylindrosporum</name>
    <dbReference type="NCBI Taxonomy" id="76867"/>
    <lineage>
        <taxon>Eukaryota</taxon>
        <taxon>Fungi</taxon>
        <taxon>Dikarya</taxon>
        <taxon>Basidiomycota</taxon>
        <taxon>Agaricomycotina</taxon>
        <taxon>Agaricomycetes</taxon>
        <taxon>Agaricomycetidae</taxon>
        <taxon>Agaricales</taxon>
        <taxon>Agaricineae</taxon>
        <taxon>Hymenogastraceae</taxon>
        <taxon>Hebeloma</taxon>
    </lineage>
</organism>
<comment type="catalytic activity">
    <reaction evidence="7">
        <text>L-threonyl-[protein] + ATP = O-phospho-L-threonyl-[protein] + ADP + H(+)</text>
        <dbReference type="Rhea" id="RHEA:46608"/>
        <dbReference type="Rhea" id="RHEA-COMP:11060"/>
        <dbReference type="Rhea" id="RHEA-COMP:11605"/>
        <dbReference type="ChEBI" id="CHEBI:15378"/>
        <dbReference type="ChEBI" id="CHEBI:30013"/>
        <dbReference type="ChEBI" id="CHEBI:30616"/>
        <dbReference type="ChEBI" id="CHEBI:61977"/>
        <dbReference type="ChEBI" id="CHEBI:456216"/>
        <dbReference type="EC" id="2.7.11.1"/>
    </reaction>
</comment>
<dbReference type="HOGENOM" id="CLU_000288_81_13_1"/>
<evidence type="ECO:0000256" key="8">
    <source>
        <dbReference type="ARBA" id="ARBA00048679"/>
    </source>
</evidence>
<proteinExistence type="predicted"/>